<dbReference type="FunFam" id="3.40.50.300:FF:000012">
    <property type="entry name" value="Transitional endoplasmic reticulum ATPase"/>
    <property type="match status" value="1"/>
</dbReference>
<dbReference type="SUPFAM" id="SSF52540">
    <property type="entry name" value="P-loop containing nucleoside triphosphate hydrolases"/>
    <property type="match status" value="2"/>
</dbReference>
<proteinExistence type="inferred from homology"/>
<dbReference type="SUPFAM" id="SSF50692">
    <property type="entry name" value="ADC-like"/>
    <property type="match status" value="1"/>
</dbReference>
<evidence type="ECO:0000256" key="4">
    <source>
        <dbReference type="ARBA" id="ARBA00022840"/>
    </source>
</evidence>
<dbReference type="NCBIfam" id="TIGR01243">
    <property type="entry name" value="CDC48"/>
    <property type="match status" value="1"/>
</dbReference>
<dbReference type="GO" id="GO:0005524">
    <property type="term" value="F:ATP binding"/>
    <property type="evidence" value="ECO:0007669"/>
    <property type="project" value="UniProtKB-KW"/>
</dbReference>
<dbReference type="PANTHER" id="PTHR23077">
    <property type="entry name" value="AAA-FAMILY ATPASE"/>
    <property type="match status" value="1"/>
</dbReference>
<dbReference type="SMART" id="SM01072">
    <property type="entry name" value="CDC48_2"/>
    <property type="match status" value="1"/>
</dbReference>
<dbReference type="FunFam" id="2.40.40.20:FF:000007">
    <property type="entry name" value="AAA family ATPase"/>
    <property type="match status" value="1"/>
</dbReference>
<dbReference type="Pfam" id="PF02933">
    <property type="entry name" value="CDC48_2"/>
    <property type="match status" value="1"/>
</dbReference>
<reference evidence="8" key="1">
    <citation type="submission" date="2022-01" db="EMBL/GenBank/DDBJ databases">
        <title>Draft genome of Methanogenium marinum DSM 15558.</title>
        <authorList>
            <person name="Chen S.-C."/>
            <person name="You Y.-T."/>
        </authorList>
    </citation>
    <scope>NUCLEOTIDE SEQUENCE</scope>
    <source>
        <strain evidence="8">DSM 15558</strain>
    </source>
</reference>
<gene>
    <name evidence="8" type="ORF">L0665_10275</name>
</gene>
<dbReference type="SUPFAM" id="SSF54585">
    <property type="entry name" value="Cdc48 domain 2-like"/>
    <property type="match status" value="1"/>
</dbReference>
<evidence type="ECO:0000256" key="2">
    <source>
        <dbReference type="ARBA" id="ARBA00022737"/>
    </source>
</evidence>
<comment type="caution">
    <text evidence="8">The sequence shown here is derived from an EMBL/GenBank/DDBJ whole genome shotgun (WGS) entry which is preliminary data.</text>
</comment>
<dbReference type="InterPro" id="IPR004201">
    <property type="entry name" value="Cdc48_dom2"/>
</dbReference>
<dbReference type="AlphaFoldDB" id="A0A9Q4KV46"/>
<evidence type="ECO:0000313" key="8">
    <source>
        <dbReference type="EMBL" id="MDE4908993.1"/>
    </source>
</evidence>
<dbReference type="Gene3D" id="1.10.8.60">
    <property type="match status" value="3"/>
</dbReference>
<dbReference type="RefSeq" id="WP_274925601.1">
    <property type="nucleotide sequence ID" value="NZ_JAKELO010000002.1"/>
</dbReference>
<dbReference type="InterPro" id="IPR003593">
    <property type="entry name" value="AAA+_ATPase"/>
</dbReference>
<evidence type="ECO:0000259" key="7">
    <source>
        <dbReference type="SMART" id="SM01073"/>
    </source>
</evidence>
<dbReference type="PROSITE" id="PS00674">
    <property type="entry name" value="AAA"/>
    <property type="match status" value="2"/>
</dbReference>
<dbReference type="Pfam" id="PF00004">
    <property type="entry name" value="AAA"/>
    <property type="match status" value="2"/>
</dbReference>
<evidence type="ECO:0000256" key="1">
    <source>
        <dbReference type="ARBA" id="ARBA00009833"/>
    </source>
</evidence>
<dbReference type="FunFam" id="3.40.50.300:FF:000018">
    <property type="entry name" value="Cell division control 48"/>
    <property type="match status" value="1"/>
</dbReference>
<sequence length="848" mass="94511">MLLNVESAYPEDRGLGRCRLDPATMNVLRLVPGDLVWLTGSRMTVAKVWRMLADDWDQGKVKIDNFTRSNAGVSSGDKIEVAKVETETDASRVILAPPEDLSNQPPINFNQAMLRLLGYPVAKGDTVPVLAGLPFMQQQLIPFRLVTVEPEDAVIITKDTIIEFSEKPASGFDGFSEISYEDVGGLKNELKNVRETIELPMRHPELFRKLGIEPPKGVLLYGPPGTGKTLIAKAVANESGAHFISIAGPEVLSKYYGETEQRLREIFEEAESNAPSVIFIDELDSIAPRREDVTGEVERRMVAQLLTMMDGLEERGQVLVIGATNRLEAIDPALRRPGRFDREIEIGVPDETGRLEILKIHTHGMPLEGEVHRIYMEEALGDIPEELREDADKRYEFAVEEIESQRARLLVDLSSRTNGFVGADLQSLAREAAMRALRRYLPEIDLEKDEISPELLKKMEVTSRDFADALREVNPSAMREVLIEMPHVAWDDIGGAEREIEEVREAVEYPLTKPEQFLNLGIDPPNGVLLYGPPGTGKTLIAKAVATESGANFIPVRGPQLLSKWVGESERAVREVFRRARQVAPSIIFFDELDAIAPARSGQDNHVIESVVNQILTEFDGLEDMTGVVVMGATNRPDIIDPALMRAGRFDRLVAVHEPDTKGRFQILSIHSRGIPIENSAVEILVNGTASYDEGGIEALFGTAVEAHRKEGFDLVQVTADEILATEISDINVSDDILSLGRRRRAVARLIEEHKIKLEDPERDALLREIAGKAENYVGSDLNLLCREAAMFAMRDGAGAVGMQHFEKALMKVRPMMNERVREQYDRIQQYFKGGLPQQMQVHLPEYQ</sequence>
<dbReference type="PANTHER" id="PTHR23077:SF201">
    <property type="entry name" value="PROTEIN CDCH"/>
    <property type="match status" value="1"/>
</dbReference>
<evidence type="ECO:0000313" key="9">
    <source>
        <dbReference type="Proteomes" id="UP001143747"/>
    </source>
</evidence>
<keyword evidence="9" id="KW-1185">Reference proteome</keyword>
<dbReference type="InterPro" id="IPR029067">
    <property type="entry name" value="CDC48_domain_2-like_sf"/>
</dbReference>
<dbReference type="InterPro" id="IPR005938">
    <property type="entry name" value="AAA_ATPase_CDC48"/>
</dbReference>
<accession>A0A9Q4KV46</accession>
<feature type="domain" description="CDC48" evidence="6">
    <location>
        <begin position="108"/>
        <end position="171"/>
    </location>
</feature>
<feature type="domain" description="CDC48 N-terminal subdomain" evidence="7">
    <location>
        <begin position="2"/>
        <end position="86"/>
    </location>
</feature>
<name>A0A9Q4KV46_9EURY</name>
<dbReference type="Gene3D" id="3.40.50.300">
    <property type="entry name" value="P-loop containing nucleotide triphosphate hydrolases"/>
    <property type="match status" value="2"/>
</dbReference>
<dbReference type="SMART" id="SM01073">
    <property type="entry name" value="CDC48_N"/>
    <property type="match status" value="1"/>
</dbReference>
<keyword evidence="3" id="KW-0547">Nucleotide-binding</keyword>
<protein>
    <submittedName>
        <fullName evidence="8">CDC48 family AAA ATPase</fullName>
    </submittedName>
</protein>
<comment type="similarity">
    <text evidence="1">Belongs to the AAA ATPase family. CDC48 subfamily.</text>
</comment>
<dbReference type="Pfam" id="PF17862">
    <property type="entry name" value="AAA_lid_3"/>
    <property type="match status" value="2"/>
</dbReference>
<feature type="domain" description="AAA+ ATPase" evidence="5">
    <location>
        <begin position="524"/>
        <end position="660"/>
    </location>
</feature>
<dbReference type="InterPro" id="IPR003338">
    <property type="entry name" value="CDC4_N-term_subdom"/>
</dbReference>
<dbReference type="SMART" id="SM00382">
    <property type="entry name" value="AAA"/>
    <property type="match status" value="2"/>
</dbReference>
<dbReference type="EMBL" id="JAKELO010000002">
    <property type="protein sequence ID" value="MDE4908993.1"/>
    <property type="molecule type" value="Genomic_DNA"/>
</dbReference>
<organism evidence="8 9">
    <name type="scientific">Methanogenium marinum</name>
    <dbReference type="NCBI Taxonomy" id="348610"/>
    <lineage>
        <taxon>Archaea</taxon>
        <taxon>Methanobacteriati</taxon>
        <taxon>Methanobacteriota</taxon>
        <taxon>Stenosarchaea group</taxon>
        <taxon>Methanomicrobia</taxon>
        <taxon>Methanomicrobiales</taxon>
        <taxon>Methanomicrobiaceae</taxon>
        <taxon>Methanogenium</taxon>
    </lineage>
</organism>
<dbReference type="Gene3D" id="3.10.330.10">
    <property type="match status" value="1"/>
</dbReference>
<dbReference type="InterPro" id="IPR027417">
    <property type="entry name" value="P-loop_NTPase"/>
</dbReference>
<dbReference type="InterPro" id="IPR041569">
    <property type="entry name" value="AAA_lid_3"/>
</dbReference>
<dbReference type="InterPro" id="IPR009010">
    <property type="entry name" value="Asp_de-COase-like_dom_sf"/>
</dbReference>
<dbReference type="GO" id="GO:0016887">
    <property type="term" value="F:ATP hydrolysis activity"/>
    <property type="evidence" value="ECO:0007669"/>
    <property type="project" value="InterPro"/>
</dbReference>
<evidence type="ECO:0000259" key="6">
    <source>
        <dbReference type="SMART" id="SM01072"/>
    </source>
</evidence>
<keyword evidence="2" id="KW-0677">Repeat</keyword>
<dbReference type="Gene3D" id="2.40.40.20">
    <property type="match status" value="1"/>
</dbReference>
<dbReference type="InterPro" id="IPR003959">
    <property type="entry name" value="ATPase_AAA_core"/>
</dbReference>
<evidence type="ECO:0000259" key="5">
    <source>
        <dbReference type="SMART" id="SM00382"/>
    </source>
</evidence>
<feature type="domain" description="AAA+ ATPase" evidence="5">
    <location>
        <begin position="214"/>
        <end position="350"/>
    </location>
</feature>
<dbReference type="InterPro" id="IPR003960">
    <property type="entry name" value="ATPase_AAA_CS"/>
</dbReference>
<evidence type="ECO:0000256" key="3">
    <source>
        <dbReference type="ARBA" id="ARBA00022741"/>
    </source>
</evidence>
<dbReference type="InterPro" id="IPR050168">
    <property type="entry name" value="AAA_ATPase_domain"/>
</dbReference>
<dbReference type="Pfam" id="PF02359">
    <property type="entry name" value="CDC48_N"/>
    <property type="match status" value="1"/>
</dbReference>
<keyword evidence="4" id="KW-0067">ATP-binding</keyword>
<dbReference type="Proteomes" id="UP001143747">
    <property type="component" value="Unassembled WGS sequence"/>
</dbReference>